<evidence type="ECO:0000313" key="2">
    <source>
        <dbReference type="EMBL" id="SCU76543.1"/>
    </source>
</evidence>
<dbReference type="AlphaFoldDB" id="A0A1K0JN29"/>
<dbReference type="InterPro" id="IPR040953">
    <property type="entry name" value="DUF5594"/>
</dbReference>
<sequence>MLARWRTVVCPHRSNSQRQDAATLTTDFFARFEAECLPRIAAAISQHDRRVQLHTLPAEAPGRPPRLRVTGDGPPDLRRHPYALDITLAWDGLEVQRLFAAGGEVRFAGYLAALPAKLRAWQEPRGIDLRSLSQADPAILIGGLDFEH</sequence>
<organism evidence="2">
    <name type="scientific">Cupriavidus necator</name>
    <name type="common">Alcaligenes eutrophus</name>
    <name type="synonym">Ralstonia eutropha</name>
    <dbReference type="NCBI Taxonomy" id="106590"/>
    <lineage>
        <taxon>Bacteria</taxon>
        <taxon>Pseudomonadati</taxon>
        <taxon>Pseudomonadota</taxon>
        <taxon>Betaproteobacteria</taxon>
        <taxon>Burkholderiales</taxon>
        <taxon>Burkholderiaceae</taxon>
        <taxon>Cupriavidus</taxon>
    </lineage>
</organism>
<feature type="domain" description="DUF5594" evidence="1">
    <location>
        <begin position="30"/>
        <end position="147"/>
    </location>
</feature>
<accession>A0A1K0JN29</accession>
<proteinExistence type="predicted"/>
<dbReference type="EMBL" id="FMSH01000246">
    <property type="protein sequence ID" value="SCU76543.1"/>
    <property type="molecule type" value="Genomic_DNA"/>
</dbReference>
<gene>
    <name evidence="2" type="ORF">CNECB9_320061</name>
</gene>
<reference evidence="2" key="1">
    <citation type="submission" date="2016-09" db="EMBL/GenBank/DDBJ databases">
        <authorList>
            <person name="Capua I."/>
            <person name="De Benedictis P."/>
            <person name="Joannis T."/>
            <person name="Lombin L.H."/>
            <person name="Cattoli G."/>
        </authorList>
    </citation>
    <scope>NUCLEOTIDE SEQUENCE</scope>
    <source>
        <strain evidence="2">B9</strain>
    </source>
</reference>
<evidence type="ECO:0000259" key="1">
    <source>
        <dbReference type="Pfam" id="PF18057"/>
    </source>
</evidence>
<name>A0A1K0JN29_CUPNE</name>
<protein>
    <recommendedName>
        <fullName evidence="1">DUF5594 domain-containing protein</fullName>
    </recommendedName>
</protein>
<dbReference type="Pfam" id="PF18057">
    <property type="entry name" value="DUF5594"/>
    <property type="match status" value="1"/>
</dbReference>